<evidence type="ECO:0000313" key="1">
    <source>
        <dbReference type="EMBL" id="XCH28858.1"/>
    </source>
</evidence>
<accession>A0AAU8FXE0</accession>
<name>A0AAU8FXE0_9MICO</name>
<dbReference type="RefSeq" id="WP_353707266.1">
    <property type="nucleotide sequence ID" value="NZ_CP159290.1"/>
</dbReference>
<sequence>MARRTGYSMCTCGKRGYGDAHNAERALGRVTAKRRRIRAAVGTARGMKFEQRHYECDFGGVHLTSMSRREYEEVAA</sequence>
<proteinExistence type="predicted"/>
<organism evidence="1">
    <name type="scientific">Cellulosimicrobium sp. ES-005</name>
    <dbReference type="NCBI Taxonomy" id="3163031"/>
    <lineage>
        <taxon>Bacteria</taxon>
        <taxon>Bacillati</taxon>
        <taxon>Actinomycetota</taxon>
        <taxon>Actinomycetes</taxon>
        <taxon>Micrococcales</taxon>
        <taxon>Promicromonosporaceae</taxon>
        <taxon>Cellulosimicrobium</taxon>
    </lineage>
</organism>
<protein>
    <submittedName>
        <fullName evidence="1">Uncharacterized protein</fullName>
    </submittedName>
</protein>
<dbReference type="EMBL" id="CP159290">
    <property type="protein sequence ID" value="XCH28858.1"/>
    <property type="molecule type" value="Genomic_DNA"/>
</dbReference>
<gene>
    <name evidence="1" type="ORF">ABRQ22_14765</name>
</gene>
<reference evidence="1" key="1">
    <citation type="submission" date="2024-06" db="EMBL/GenBank/DDBJ databases">
        <title>Complete genome sequence of the cellulolytic actinobacterium, Cellulosimicrobium ES-005.</title>
        <authorList>
            <person name="Matthews C.T."/>
            <person name="Underwood K.D."/>
            <person name="Ghanchi K.M."/>
            <person name="Fields S.D."/>
            <person name="Gardner S.G."/>
        </authorList>
    </citation>
    <scope>NUCLEOTIDE SEQUENCE</scope>
    <source>
        <strain evidence="1">ES-005</strain>
    </source>
</reference>
<dbReference type="AlphaFoldDB" id="A0AAU8FXE0"/>